<gene>
    <name evidence="2" type="ORF">GCM10009839_15520</name>
</gene>
<evidence type="ECO:0000313" key="2">
    <source>
        <dbReference type="EMBL" id="GAA2019889.1"/>
    </source>
</evidence>
<evidence type="ECO:0000256" key="1">
    <source>
        <dbReference type="SAM" id="MobiDB-lite"/>
    </source>
</evidence>
<protein>
    <submittedName>
        <fullName evidence="2">Uncharacterized protein</fullName>
    </submittedName>
</protein>
<comment type="caution">
    <text evidence="2">The sequence shown here is derived from an EMBL/GenBank/DDBJ whole genome shotgun (WGS) entry which is preliminary data.</text>
</comment>
<sequence>MVALSVRWPFARTADSSAPRPDRLLRDNPVLLLSALQAPDTVAGLVSEWNPRWNPDLAAATDNAIRWHGPFRLTPMLRAEAGLPATGPAASLGLAYVAEVRRERAKIGDSRHADRLRRCYPHGLPAGAEAEAWHLVRGLAKRLRGVARLPGGPVHAPHQHPPLPGDTDHAVYSHDMLPWIVLREILCPLAPGLAREVPDRGGYILRHRDLFEVRVGAIGSGADAAGSNTARSNTARSLAPDSGAEGATARLPHALRDRADDAWPHSVYTFCDLSVPLVGGAPGSTPAAVAVRSAAALIAEVTGGVLVDADGFPAEIRTFSARRGISIGNTLTPRVRGYQNRDTEVG</sequence>
<name>A0ABN2TUQ2_9ACTN</name>
<evidence type="ECO:0000313" key="3">
    <source>
        <dbReference type="Proteomes" id="UP001500751"/>
    </source>
</evidence>
<proteinExistence type="predicted"/>
<feature type="region of interest" description="Disordered" evidence="1">
    <location>
        <begin position="222"/>
        <end position="246"/>
    </location>
</feature>
<organism evidence="2 3">
    <name type="scientific">Catenulispora yoronensis</name>
    <dbReference type="NCBI Taxonomy" id="450799"/>
    <lineage>
        <taxon>Bacteria</taxon>
        <taxon>Bacillati</taxon>
        <taxon>Actinomycetota</taxon>
        <taxon>Actinomycetes</taxon>
        <taxon>Catenulisporales</taxon>
        <taxon>Catenulisporaceae</taxon>
        <taxon>Catenulispora</taxon>
    </lineage>
</organism>
<keyword evidence="3" id="KW-1185">Reference proteome</keyword>
<dbReference type="Proteomes" id="UP001500751">
    <property type="component" value="Unassembled WGS sequence"/>
</dbReference>
<dbReference type="EMBL" id="BAAAQN010000006">
    <property type="protein sequence ID" value="GAA2019889.1"/>
    <property type="molecule type" value="Genomic_DNA"/>
</dbReference>
<reference evidence="2 3" key="1">
    <citation type="journal article" date="2019" name="Int. J. Syst. Evol. Microbiol.">
        <title>The Global Catalogue of Microorganisms (GCM) 10K type strain sequencing project: providing services to taxonomists for standard genome sequencing and annotation.</title>
        <authorList>
            <consortium name="The Broad Institute Genomics Platform"/>
            <consortium name="The Broad Institute Genome Sequencing Center for Infectious Disease"/>
            <person name="Wu L."/>
            <person name="Ma J."/>
        </authorList>
    </citation>
    <scope>NUCLEOTIDE SEQUENCE [LARGE SCALE GENOMIC DNA]</scope>
    <source>
        <strain evidence="2 3">JCM 16014</strain>
    </source>
</reference>
<accession>A0ABN2TUQ2</accession>